<feature type="chain" id="PRO_5038531479" description="LPXTG cell wall anchor domain-containing protein" evidence="2">
    <location>
        <begin position="28"/>
        <end position="234"/>
    </location>
</feature>
<sequence>MSTSSRRHTLAVGAAAAFLLSSFTASGASAYAPVKGSDVAPVAQGKVTFDCLLLPFQSAFRYEGKVSVAGPRDFEPGTTVELVGKFPKLPGIAPVPIENGTMRVRAIGTVGGQEMELRATHTVNSEANAEVVMPRLTGQVQLDDADAQIEVTGFNFAFDEMMNINITADCEATKGGVIGSMASASGASADGGDSETKAAAADDEGMPAVVLGGGALAVVAAGLLFWFSRRARRA</sequence>
<reference evidence="3 4" key="1">
    <citation type="submission" date="2019-04" db="EMBL/GenBank/DDBJ databases">
        <authorList>
            <person name="Dong K."/>
        </authorList>
    </citation>
    <scope>NUCLEOTIDE SEQUENCE [LARGE SCALE GENOMIC DNA]</scope>
    <source>
        <strain evidence="4">dk3543</strain>
    </source>
</reference>
<dbReference type="InterPro" id="IPR006311">
    <property type="entry name" value="TAT_signal"/>
</dbReference>
<feature type="signal peptide" evidence="2">
    <location>
        <begin position="1"/>
        <end position="27"/>
    </location>
</feature>
<keyword evidence="1" id="KW-1133">Transmembrane helix</keyword>
<evidence type="ECO:0000313" key="3">
    <source>
        <dbReference type="EMBL" id="TKI62413.1"/>
    </source>
</evidence>
<dbReference type="OrthoDB" id="3791033at2"/>
<dbReference type="AlphaFoldDB" id="A0A4V5TR30"/>
<keyword evidence="2" id="KW-0732">Signal</keyword>
<dbReference type="Proteomes" id="UP000307808">
    <property type="component" value="Unassembled WGS sequence"/>
</dbReference>
<proteinExistence type="predicted"/>
<feature type="transmembrane region" description="Helical" evidence="1">
    <location>
        <begin position="206"/>
        <end position="227"/>
    </location>
</feature>
<name>A0A4V5TR30_9ACTN</name>
<keyword evidence="4" id="KW-1185">Reference proteome</keyword>
<keyword evidence="1" id="KW-0472">Membrane</keyword>
<gene>
    <name evidence="3" type="ORF">FC770_08455</name>
</gene>
<evidence type="ECO:0000256" key="1">
    <source>
        <dbReference type="SAM" id="Phobius"/>
    </source>
</evidence>
<keyword evidence="1" id="KW-0812">Transmembrane</keyword>
<dbReference type="RefSeq" id="WP_137065682.1">
    <property type="nucleotide sequence ID" value="NZ_CP040748.1"/>
</dbReference>
<evidence type="ECO:0008006" key="5">
    <source>
        <dbReference type="Google" id="ProtNLM"/>
    </source>
</evidence>
<evidence type="ECO:0000256" key="2">
    <source>
        <dbReference type="SAM" id="SignalP"/>
    </source>
</evidence>
<evidence type="ECO:0000313" key="4">
    <source>
        <dbReference type="Proteomes" id="UP000307808"/>
    </source>
</evidence>
<comment type="caution">
    <text evidence="3">The sequence shown here is derived from an EMBL/GenBank/DDBJ whole genome shotgun (WGS) entry which is preliminary data.</text>
</comment>
<protein>
    <recommendedName>
        <fullName evidence="5">LPXTG cell wall anchor domain-containing protein</fullName>
    </recommendedName>
</protein>
<dbReference type="PROSITE" id="PS51318">
    <property type="entry name" value="TAT"/>
    <property type="match status" value="1"/>
</dbReference>
<accession>A0A4V5TR30</accession>
<dbReference type="EMBL" id="SZPY01000002">
    <property type="protein sequence ID" value="TKI62413.1"/>
    <property type="molecule type" value="Genomic_DNA"/>
</dbReference>
<organism evidence="3 4">
    <name type="scientific">Nocardioides jishulii</name>
    <dbReference type="NCBI Taxonomy" id="2575440"/>
    <lineage>
        <taxon>Bacteria</taxon>
        <taxon>Bacillati</taxon>
        <taxon>Actinomycetota</taxon>
        <taxon>Actinomycetes</taxon>
        <taxon>Propionibacteriales</taxon>
        <taxon>Nocardioidaceae</taxon>
        <taxon>Nocardioides</taxon>
    </lineage>
</organism>